<dbReference type="Proteomes" id="UP001235760">
    <property type="component" value="Unassembled WGS sequence"/>
</dbReference>
<feature type="domain" description="Bacterial Ig-like" evidence="3">
    <location>
        <begin position="1511"/>
        <end position="1615"/>
    </location>
</feature>
<organism evidence="4 5">
    <name type="scientific">Leptothrix discophora</name>
    <dbReference type="NCBI Taxonomy" id="89"/>
    <lineage>
        <taxon>Bacteria</taxon>
        <taxon>Pseudomonadati</taxon>
        <taxon>Pseudomonadota</taxon>
        <taxon>Betaproteobacteria</taxon>
        <taxon>Burkholderiales</taxon>
        <taxon>Sphaerotilaceae</taxon>
        <taxon>Leptothrix</taxon>
    </lineage>
</organism>
<evidence type="ECO:0000256" key="1">
    <source>
        <dbReference type="SAM" id="MobiDB-lite"/>
    </source>
</evidence>
<proteinExistence type="predicted"/>
<feature type="domain" description="Bacterial Ig-like" evidence="2">
    <location>
        <begin position="678"/>
        <end position="778"/>
    </location>
</feature>
<comment type="caution">
    <text evidence="4">The sequence shown here is derived from an EMBL/GenBank/DDBJ whole genome shotgun (WGS) entry which is preliminary data.</text>
</comment>
<protein>
    <submittedName>
        <fullName evidence="4">Ig-like domain-containing protein</fullName>
    </submittedName>
</protein>
<accession>A0ABT9G3D5</accession>
<dbReference type="Pfam" id="PF19078">
    <property type="entry name" value="Big_12"/>
    <property type="match status" value="1"/>
</dbReference>
<sequence>MPDGIADETAGPAPTLGAATSALKVELAQAPAAAELGTPGSVGEDLLRQALPPAAPRPAPRPPATPAGGDAGGSAGGDDAAWYESTPLLLGAAAVGVLALASGAKSPAPAPAPAPTSPDYLTFRVLPMAGEMTGLRVVVVDADGQRQVIDPANVLVANPLTGELKVTVTQFGKLAAGARLKIELHDDNGSAANFDDETNPVSGYDTDLGATVLSAWISKAPVASNELAHVSGSTMSLAVTPLTTVASRHIDGLLVSHPELFADAAKADETIAAIHQSVAALFSSLGSFPLVQNAQPKPVNADWTASPDAYGKALAVLSKMATWQETTGLDGVIDYLARHLQDDATVGRGVTLDAAASLLLQTVSNAYFADADVSAAIQANLASVSLRRRNNASSTIGEQVDAAGVIAYTSLTDGLTVAITPAKGARAGDNYTLRFHPDGTSGSARDYTVNYTLPSDYDAASTTLPLLFKVPVFRDNLAGQEEAPLVEFAPDVNGRTLLSPDRAPAEISRFKLTIEPGPGMKPDFVLPAVDLAIDHAPVAIVSAPETAGATRYHVGETILVKVVLPSKVAWNVTTNGVDDVRTYAPKLRFQVGTKTVEAILVDPVAANGGNELVFGYLVTKASELEGEISVGRSALVTSGGSTSIRDVSGGLLTRAFSLLVDTTLDATGQGVDALAPVAPSLTLQAASNTGAIGDNITGKDVLVFDVAGEALSRVVLADALGAAVGSVVLDENGRGVLTTRALANTNALGTVHTLTATAFDDAGNESVPSPGISMLVDTRAPAQPSARVLELDDTGISAGDGITRQTVPTVRIVGEAGAQVVVFVDTNGDGRLDPGEFVQGRGQLKRLGTGVTVPGLVLTSDQGYLDLALTTPDRPLADGTYALTAVTTDAAGNDSPAFNMQPLQVISQIVAAPVLTIATTAPESGYLTVGSKVRITATFERAVHVEAATDPQAVGPHVSLRLNATTVVSALLVSGSGTRELTFEYTVGRQDNSPGLSIDASALSLGAARLTDVAGNDAGLATQAVAASAAAPLRIDTLAPVSVVSAVLDAGSDTGKVGDGKTGENTPNFAVEGEGGATVVLFNDEQESDTLSGNVELGRVVLGDVGAASARGVLSLNAGQVLADGTYKNLKVVQIDAAGNVSPTKRVRGSSEVPELVISTDRPGQLTDLEFDEAMDRLSVAGAGLAPRDYYTYIATPTFNFKGGENNNTAILFRDVNGNGRLDRGVDVELGRSTISTNYRSVSVAAVNALSEGVYENLRVVQESSSGVLADEASALARSVRISPNEPGPLGISLKADQTYGNASQIHFDLTASSHVPGARVVVFDDRNLNGQLDDGDVRLGSAAGDLPAVVANRPVLSLAAPTEGSYAHLMAYQVYAGKSGAASAVGGVPNGGITLDRTGPGLTISSDVFVLNPGAETRLLLTFDEEPRTGTFTLDLLKRTDDRVHAKLGELSAIVPVQLDNRTVWQASVTLTADATGITNFTLDAPAGAYVDRYGNASQASHFELSGVSDVTPPVVSITSDATKVGLAGREASTQALLTFRMSEPVTDFTLADIAVYGGAAVGSLSDLRPVDGGGLAWTAVFTPASSTLAEARITVRNGAVFDTLGGNANAAASIRLSVDTAAAPVLVAPDAWADAGPVLRVLEDTRLPLRATAANSGPTALSVRDADLPGSDSAFDRVELSVGRGLLKADLSGGAHAIGNDSATLTLTGTTAQVNAALATLSYIGTSHASGEDRLVVTARDLTGKTDRREWVLAVDAVNDAPVLTVPANGASTYVAGRSEILTGIRVDDVDSASLRTVVSVGHGTLTATKGSGQAELAGLDSAELTMSGALVDIQAALATLHYTADGDYHALNPGDTSDTVRIVTTDLEGLTISRSYTVGVTPRPVVAPEIQLSQALVEGGISTLEDVVTSPLGTGQITLSDADPDGSASALASLSLSVGRGTLTVRHAGSTLSGSALTLTGNAQTLHESLATLTYADLVQAHGDGELTLVARDADGHESKATVALHVASVGDAPVIGLPAAPNGLETGKTSSLTGIRVSDVDVGVGALRGVTVSVQHGALKVTLPTAASPEDVLPVVTGQGGSSLSFAGTQAQMQSLLDTLTYTPDDGVLPRPEAQMGRDVLTVTATDGDDTTPDPSRELALSVLVPNKPATGDIGVQGMARVGNNLTISNTLADPDGIAGGQAGMAYTWLRDGVPIGPAAVGRTYEVTDADLHHALAVGVRFTDLRGEVTQRTSVATAPVESDLALGLAAAIEYANNTRTPASSAQLILSRHGDGYEDYVLDVNRDGAIGAEDRTAYISSLSVNSMLTLADGRSARLLSSDDWAAVTGVPADWPLPGADGAGYWTSTPGDEGTHLVHLGAHTLTTPHPVVDSGGMTSPESYFNVFRVEQAVL</sequence>
<dbReference type="InterPro" id="IPR018247">
    <property type="entry name" value="EF_Hand_1_Ca_BS"/>
</dbReference>
<feature type="region of interest" description="Disordered" evidence="1">
    <location>
        <begin position="36"/>
        <end position="78"/>
    </location>
</feature>
<dbReference type="InterPro" id="IPR044016">
    <property type="entry name" value="Big_13"/>
</dbReference>
<dbReference type="Gene3D" id="2.60.40.2700">
    <property type="match status" value="1"/>
</dbReference>
<evidence type="ECO:0000259" key="3">
    <source>
        <dbReference type="Pfam" id="PF19078"/>
    </source>
</evidence>
<dbReference type="Pfam" id="PF19077">
    <property type="entry name" value="Big_13"/>
    <property type="match status" value="1"/>
</dbReference>
<dbReference type="EMBL" id="JAUZEE010000004">
    <property type="protein sequence ID" value="MDP4300996.1"/>
    <property type="molecule type" value="Genomic_DNA"/>
</dbReference>
<dbReference type="InterPro" id="IPR044048">
    <property type="entry name" value="Big_12"/>
</dbReference>
<dbReference type="PROSITE" id="PS00018">
    <property type="entry name" value="EF_HAND_1"/>
    <property type="match status" value="1"/>
</dbReference>
<reference evidence="4 5" key="1">
    <citation type="submission" date="2023-08" db="EMBL/GenBank/DDBJ databases">
        <authorList>
            <person name="Roldan D.M."/>
            <person name="Menes R.J."/>
        </authorList>
    </citation>
    <scope>NUCLEOTIDE SEQUENCE [LARGE SCALE GENOMIC DNA]</scope>
    <source>
        <strain evidence="4 5">CCM 2812</strain>
    </source>
</reference>
<feature type="compositionally biased region" description="Pro residues" evidence="1">
    <location>
        <begin position="53"/>
        <end position="65"/>
    </location>
</feature>
<name>A0ABT9G3D5_LEPDI</name>
<dbReference type="InterPro" id="IPR013783">
    <property type="entry name" value="Ig-like_fold"/>
</dbReference>
<evidence type="ECO:0000313" key="4">
    <source>
        <dbReference type="EMBL" id="MDP4300996.1"/>
    </source>
</evidence>
<gene>
    <name evidence="4" type="ORF">Q8X39_10150</name>
</gene>
<dbReference type="RefSeq" id="WP_305749543.1">
    <property type="nucleotide sequence ID" value="NZ_JAUZEE010000004.1"/>
</dbReference>
<evidence type="ECO:0000313" key="5">
    <source>
        <dbReference type="Proteomes" id="UP001235760"/>
    </source>
</evidence>
<dbReference type="Gene3D" id="2.60.40.10">
    <property type="entry name" value="Immunoglobulins"/>
    <property type="match status" value="3"/>
</dbReference>
<evidence type="ECO:0000259" key="2">
    <source>
        <dbReference type="Pfam" id="PF19077"/>
    </source>
</evidence>
<keyword evidence="5" id="KW-1185">Reference proteome</keyword>